<dbReference type="Proteomes" id="UP001596380">
    <property type="component" value="Unassembled WGS sequence"/>
</dbReference>
<keyword evidence="3" id="KW-1185">Reference proteome</keyword>
<evidence type="ECO:0000256" key="1">
    <source>
        <dbReference type="SAM" id="MobiDB-lite"/>
    </source>
</evidence>
<name>A0ABW2CMP5_9ACTN</name>
<feature type="compositionally biased region" description="Basic and acidic residues" evidence="1">
    <location>
        <begin position="7"/>
        <end position="22"/>
    </location>
</feature>
<sequence length="73" mass="8255">MPRPGSHKYDIERARTRRRIEDDGVATDAAAGEQANRELQRDEHRRPRKAGERAEGPKGERTPAARRAGRPGR</sequence>
<gene>
    <name evidence="2" type="ORF">ACFQKB_21640</name>
</gene>
<organism evidence="2 3">
    <name type="scientific">Actinomadura yumaensis</name>
    <dbReference type="NCBI Taxonomy" id="111807"/>
    <lineage>
        <taxon>Bacteria</taxon>
        <taxon>Bacillati</taxon>
        <taxon>Actinomycetota</taxon>
        <taxon>Actinomycetes</taxon>
        <taxon>Streptosporangiales</taxon>
        <taxon>Thermomonosporaceae</taxon>
        <taxon>Actinomadura</taxon>
    </lineage>
</organism>
<proteinExistence type="predicted"/>
<feature type="compositionally biased region" description="Basic and acidic residues" evidence="1">
    <location>
        <begin position="35"/>
        <end position="63"/>
    </location>
</feature>
<feature type="region of interest" description="Disordered" evidence="1">
    <location>
        <begin position="1"/>
        <end position="73"/>
    </location>
</feature>
<evidence type="ECO:0000313" key="3">
    <source>
        <dbReference type="Proteomes" id="UP001596380"/>
    </source>
</evidence>
<evidence type="ECO:0008006" key="4">
    <source>
        <dbReference type="Google" id="ProtNLM"/>
    </source>
</evidence>
<accession>A0ABW2CMP5</accession>
<dbReference type="EMBL" id="JBHSXS010000012">
    <property type="protein sequence ID" value="MFC6882373.1"/>
    <property type="molecule type" value="Genomic_DNA"/>
</dbReference>
<evidence type="ECO:0000313" key="2">
    <source>
        <dbReference type="EMBL" id="MFC6882373.1"/>
    </source>
</evidence>
<comment type="caution">
    <text evidence="2">The sequence shown here is derived from an EMBL/GenBank/DDBJ whole genome shotgun (WGS) entry which is preliminary data.</text>
</comment>
<protein>
    <recommendedName>
        <fullName evidence="4">Phosphatidylethanolamine-binding protein</fullName>
    </recommendedName>
</protein>
<dbReference type="RefSeq" id="WP_160822566.1">
    <property type="nucleotide sequence ID" value="NZ_JBHSXE010000001.1"/>
</dbReference>
<reference evidence="3" key="1">
    <citation type="journal article" date="2019" name="Int. J. Syst. Evol. Microbiol.">
        <title>The Global Catalogue of Microorganisms (GCM) 10K type strain sequencing project: providing services to taxonomists for standard genome sequencing and annotation.</title>
        <authorList>
            <consortium name="The Broad Institute Genomics Platform"/>
            <consortium name="The Broad Institute Genome Sequencing Center for Infectious Disease"/>
            <person name="Wu L."/>
            <person name="Ma J."/>
        </authorList>
    </citation>
    <scope>NUCLEOTIDE SEQUENCE [LARGE SCALE GENOMIC DNA]</scope>
    <source>
        <strain evidence="3">JCM 3369</strain>
    </source>
</reference>